<feature type="transmembrane region" description="Helical" evidence="2">
    <location>
        <begin position="379"/>
        <end position="401"/>
    </location>
</feature>
<feature type="transmembrane region" description="Helical" evidence="2">
    <location>
        <begin position="143"/>
        <end position="161"/>
    </location>
</feature>
<dbReference type="Gene3D" id="1.20.1250.20">
    <property type="entry name" value="MFS general substrate transporter like domains"/>
    <property type="match status" value="1"/>
</dbReference>
<protein>
    <submittedName>
        <fullName evidence="3">MFS transporter</fullName>
    </submittedName>
</protein>
<evidence type="ECO:0000313" key="4">
    <source>
        <dbReference type="Proteomes" id="UP000265801"/>
    </source>
</evidence>
<evidence type="ECO:0000256" key="2">
    <source>
        <dbReference type="SAM" id="Phobius"/>
    </source>
</evidence>
<dbReference type="GO" id="GO:0005886">
    <property type="term" value="C:plasma membrane"/>
    <property type="evidence" value="ECO:0007669"/>
    <property type="project" value="UniProtKB-SubCell"/>
</dbReference>
<dbReference type="SUPFAM" id="SSF103473">
    <property type="entry name" value="MFS general substrate transporter"/>
    <property type="match status" value="1"/>
</dbReference>
<proteinExistence type="predicted"/>
<dbReference type="GO" id="GO:0022857">
    <property type="term" value="F:transmembrane transporter activity"/>
    <property type="evidence" value="ECO:0007669"/>
    <property type="project" value="InterPro"/>
</dbReference>
<feature type="transmembrane region" description="Helical" evidence="2">
    <location>
        <begin position="256"/>
        <end position="277"/>
    </location>
</feature>
<evidence type="ECO:0000256" key="1">
    <source>
        <dbReference type="ARBA" id="ARBA00004651"/>
    </source>
</evidence>
<feature type="transmembrane region" description="Helical" evidence="2">
    <location>
        <begin position="310"/>
        <end position="332"/>
    </location>
</feature>
<evidence type="ECO:0000313" key="3">
    <source>
        <dbReference type="EMBL" id="RIW32698.1"/>
    </source>
</evidence>
<dbReference type="OrthoDB" id="1704268at2"/>
<dbReference type="RefSeq" id="WP_119547257.1">
    <property type="nucleotide sequence ID" value="NZ_QXIR01000016.1"/>
</dbReference>
<keyword evidence="2" id="KW-0812">Transmembrane</keyword>
<dbReference type="PANTHER" id="PTHR23526">
    <property type="entry name" value="INTEGRAL MEMBRANE TRANSPORT PROTEIN-RELATED"/>
    <property type="match status" value="1"/>
</dbReference>
<feature type="transmembrane region" description="Helical" evidence="2">
    <location>
        <begin position="74"/>
        <end position="96"/>
    </location>
</feature>
<feature type="transmembrane region" description="Helical" evidence="2">
    <location>
        <begin position="173"/>
        <end position="191"/>
    </location>
</feature>
<keyword evidence="2" id="KW-1133">Transmembrane helix</keyword>
<feature type="transmembrane region" description="Helical" evidence="2">
    <location>
        <begin position="353"/>
        <end position="373"/>
    </location>
</feature>
<accession>A0A3A1QWR6</accession>
<name>A0A3A1QWR6_9BACI</name>
<keyword evidence="4" id="KW-1185">Reference proteome</keyword>
<reference evidence="3 4" key="1">
    <citation type="submission" date="2018-09" db="EMBL/GenBank/DDBJ databases">
        <title>Bacillus saliacetes sp. nov., isolated from Thai shrimp paste (Ka-pi).</title>
        <authorList>
            <person name="Daroonpunt R."/>
            <person name="Tanasupawat S."/>
            <person name="Yiamsombut S."/>
        </authorList>
    </citation>
    <scope>NUCLEOTIDE SEQUENCE [LARGE SCALE GENOMIC DNA]</scope>
    <source>
        <strain evidence="3 4">SKP7-4</strain>
    </source>
</reference>
<dbReference type="EMBL" id="QXIR01000016">
    <property type="protein sequence ID" value="RIW32698.1"/>
    <property type="molecule type" value="Genomic_DNA"/>
</dbReference>
<comment type="subcellular location">
    <subcellularLocation>
        <location evidence="1">Cell membrane</location>
        <topology evidence="1">Multi-pass membrane protein</topology>
    </subcellularLocation>
</comment>
<comment type="caution">
    <text evidence="3">The sequence shown here is derived from an EMBL/GenBank/DDBJ whole genome shotgun (WGS) entry which is preliminary data.</text>
</comment>
<dbReference type="InterPro" id="IPR036259">
    <property type="entry name" value="MFS_trans_sf"/>
</dbReference>
<dbReference type="Proteomes" id="UP000265801">
    <property type="component" value="Unassembled WGS sequence"/>
</dbReference>
<dbReference type="PANTHER" id="PTHR23526:SF2">
    <property type="entry name" value="MAJOR FACILITATOR SUPERFAMILY (MFS) PROFILE DOMAIN-CONTAINING PROTEIN"/>
    <property type="match status" value="1"/>
</dbReference>
<feature type="transmembrane region" description="Helical" evidence="2">
    <location>
        <begin position="102"/>
        <end position="122"/>
    </location>
</feature>
<feature type="transmembrane region" description="Helical" evidence="2">
    <location>
        <begin position="223"/>
        <end position="244"/>
    </location>
</feature>
<dbReference type="AlphaFoldDB" id="A0A3A1QWR6"/>
<keyword evidence="2" id="KW-0472">Membrane</keyword>
<feature type="transmembrane region" description="Helical" evidence="2">
    <location>
        <begin position="43"/>
        <end position="65"/>
    </location>
</feature>
<organism evidence="3 4">
    <name type="scientific">Bacillus salacetis</name>
    <dbReference type="NCBI Taxonomy" id="2315464"/>
    <lineage>
        <taxon>Bacteria</taxon>
        <taxon>Bacillati</taxon>
        <taxon>Bacillota</taxon>
        <taxon>Bacilli</taxon>
        <taxon>Bacillales</taxon>
        <taxon>Bacillaceae</taxon>
        <taxon>Bacillus</taxon>
    </lineage>
</organism>
<dbReference type="Pfam" id="PF07690">
    <property type="entry name" value="MFS_1"/>
    <property type="match status" value="1"/>
</dbReference>
<feature type="transmembrane region" description="Helical" evidence="2">
    <location>
        <begin position="12"/>
        <end position="37"/>
    </location>
</feature>
<dbReference type="InterPro" id="IPR011701">
    <property type="entry name" value="MFS"/>
</dbReference>
<gene>
    <name evidence="3" type="ORF">D3H55_12510</name>
</gene>
<feature type="transmembrane region" description="Helical" evidence="2">
    <location>
        <begin position="284"/>
        <end position="304"/>
    </location>
</feature>
<sequence length="418" mass="46442">MKLNSNEKLSVYNGVASTVSTNAVNGYIPLFAIGVLGATNTQMGLITSLPSIIGMLALIPGAMWLNRVKSKRNFAVASTFATRLLFMLILFVPFLSPQSAPWALVGLIALMNFPGALSGLSWQSMIGDLVPEERRGNFFSSRNRWTTITAMIVTFSTGFFLEQFNEDSVFPYQVLFIAGFGFALVEVFYLIKHKESPVEQTLPEEKEGQKKRFSWEVFKHKPYVAFIICALLFNFGAQMGWSIFSIYQIKEANATALWFSMFSVTNQLSQIVSIKWWARFADKYGNTMMLFVAAAGMATAPALMIVSTNLYYITIINLWIGIFVAGTNLLLFNQLLNSSPQKHLTTYIANYNFLLAIIGFLAPQFGVLLLNMFGMGSAMILTASVRMMGALAFLFVALKLLAGDRHDPKKVELAAEHS</sequence>
<dbReference type="InterPro" id="IPR052528">
    <property type="entry name" value="Sugar_transport-like"/>
</dbReference>